<dbReference type="EMBL" id="JBJQOH010000002">
    <property type="protein sequence ID" value="KAL3697813.1"/>
    <property type="molecule type" value="Genomic_DNA"/>
</dbReference>
<dbReference type="AlphaFoldDB" id="A0ABD3I275"/>
<feature type="domain" description="RING-type" evidence="3">
    <location>
        <begin position="244"/>
        <end position="286"/>
    </location>
</feature>
<keyword evidence="1" id="KW-0862">Zinc</keyword>
<protein>
    <recommendedName>
        <fullName evidence="3">RING-type domain-containing protein</fullName>
    </recommendedName>
</protein>
<dbReference type="InterPro" id="IPR013083">
    <property type="entry name" value="Znf_RING/FYVE/PHD"/>
</dbReference>
<keyword evidence="1" id="KW-0863">Zinc-finger</keyword>
<keyword evidence="1" id="KW-0479">Metal-binding</keyword>
<dbReference type="SUPFAM" id="SSF57850">
    <property type="entry name" value="RING/U-box"/>
    <property type="match status" value="1"/>
</dbReference>
<keyword evidence="5" id="KW-1185">Reference proteome</keyword>
<dbReference type="GO" id="GO:0008270">
    <property type="term" value="F:zinc ion binding"/>
    <property type="evidence" value="ECO:0007669"/>
    <property type="project" value="UniProtKB-KW"/>
</dbReference>
<dbReference type="PROSITE" id="PS50089">
    <property type="entry name" value="ZF_RING_2"/>
    <property type="match status" value="1"/>
</dbReference>
<sequence>MAWTKLGAKKAREAMGRETEYDFDPADIARQAANEITDMDVQTSPPPSRPVNVSVGTSDPSAVRTLEQGTEKRKEGKKRPRPPKKPMPPPLVPTPELAGLSTPGNPKDDESLIPPKGIPGEVALGIRYNTNEFFPDFNSQRTWDSGKLNISDKCSNVFLKKNWEAWRKLAKPPCGNPPKAEVRKSFLHYAYVGKVVTSFGRWKFPFVDPSLPTPTRQTSGRGSNQMSVADFTAQVNQISGNLPCEGQMTQSMRYLPSINTGVCKHMFHFNCFWKYASTRRICPTCKTALPNSTYEFFCTIFIPKGVESIDPNTGEKEVMDEEVNAEELEAGRGRHIIRNDVDVLNENESRRFALLEVNKALKLWRGNDPDT</sequence>
<evidence type="ECO:0000256" key="1">
    <source>
        <dbReference type="PROSITE-ProRule" id="PRU00175"/>
    </source>
</evidence>
<evidence type="ECO:0000313" key="5">
    <source>
        <dbReference type="Proteomes" id="UP001633002"/>
    </source>
</evidence>
<proteinExistence type="predicted"/>
<dbReference type="Gene3D" id="3.30.40.10">
    <property type="entry name" value="Zinc/RING finger domain, C3HC4 (zinc finger)"/>
    <property type="match status" value="1"/>
</dbReference>
<feature type="compositionally biased region" description="Basic residues" evidence="2">
    <location>
        <begin position="75"/>
        <end position="84"/>
    </location>
</feature>
<gene>
    <name evidence="4" type="ORF">R1sor_011889</name>
</gene>
<name>A0ABD3I275_9MARC</name>
<dbReference type="InterPro" id="IPR001841">
    <property type="entry name" value="Znf_RING"/>
</dbReference>
<dbReference type="Proteomes" id="UP001633002">
    <property type="component" value="Unassembled WGS sequence"/>
</dbReference>
<feature type="compositionally biased region" description="Basic and acidic residues" evidence="2">
    <location>
        <begin position="10"/>
        <end position="20"/>
    </location>
</feature>
<organism evidence="4 5">
    <name type="scientific">Riccia sorocarpa</name>
    <dbReference type="NCBI Taxonomy" id="122646"/>
    <lineage>
        <taxon>Eukaryota</taxon>
        <taxon>Viridiplantae</taxon>
        <taxon>Streptophyta</taxon>
        <taxon>Embryophyta</taxon>
        <taxon>Marchantiophyta</taxon>
        <taxon>Marchantiopsida</taxon>
        <taxon>Marchantiidae</taxon>
        <taxon>Marchantiales</taxon>
        <taxon>Ricciaceae</taxon>
        <taxon>Riccia</taxon>
    </lineage>
</organism>
<reference evidence="4 5" key="1">
    <citation type="submission" date="2024-09" db="EMBL/GenBank/DDBJ databases">
        <title>Chromosome-scale assembly of Riccia sorocarpa.</title>
        <authorList>
            <person name="Paukszto L."/>
        </authorList>
    </citation>
    <scope>NUCLEOTIDE SEQUENCE [LARGE SCALE GENOMIC DNA]</scope>
    <source>
        <strain evidence="4">LP-2024</strain>
        <tissue evidence="4">Aerial parts of the thallus</tissue>
    </source>
</reference>
<comment type="caution">
    <text evidence="4">The sequence shown here is derived from an EMBL/GenBank/DDBJ whole genome shotgun (WGS) entry which is preliminary data.</text>
</comment>
<feature type="region of interest" description="Disordered" evidence="2">
    <location>
        <begin position="1"/>
        <end position="114"/>
    </location>
</feature>
<evidence type="ECO:0000259" key="3">
    <source>
        <dbReference type="PROSITE" id="PS50089"/>
    </source>
</evidence>
<evidence type="ECO:0000256" key="2">
    <source>
        <dbReference type="SAM" id="MobiDB-lite"/>
    </source>
</evidence>
<evidence type="ECO:0000313" key="4">
    <source>
        <dbReference type="EMBL" id="KAL3697813.1"/>
    </source>
</evidence>
<accession>A0ABD3I275</accession>